<feature type="transmembrane region" description="Helical" evidence="1">
    <location>
        <begin position="106"/>
        <end position="123"/>
    </location>
</feature>
<evidence type="ECO:0000256" key="1">
    <source>
        <dbReference type="SAM" id="Phobius"/>
    </source>
</evidence>
<feature type="transmembrane region" description="Helical" evidence="1">
    <location>
        <begin position="39"/>
        <end position="57"/>
    </location>
</feature>
<keyword evidence="1" id="KW-0812">Transmembrane</keyword>
<keyword evidence="3" id="KW-1185">Reference proteome</keyword>
<gene>
    <name evidence="2" type="ORF">D2V07_00645</name>
</gene>
<reference evidence="2 3" key="1">
    <citation type="submission" date="2018-08" db="EMBL/GenBank/DDBJ databases">
        <title>Erythrobacter zhengii sp.nov., a bacterium isolated from deep-sea sediment.</title>
        <authorList>
            <person name="Fang C."/>
            <person name="Wu Y.-H."/>
            <person name="Sun C."/>
            <person name="Wang H."/>
            <person name="Cheng H."/>
            <person name="Meng F.-X."/>
            <person name="Wang C.-S."/>
            <person name="Xu X.-W."/>
        </authorList>
    </citation>
    <scope>NUCLEOTIDE SEQUENCE [LARGE SCALE GENOMIC DNA]</scope>
    <source>
        <strain evidence="2 3">V18</strain>
    </source>
</reference>
<comment type="caution">
    <text evidence="2">The sequence shown here is derived from an EMBL/GenBank/DDBJ whole genome shotgun (WGS) entry which is preliminary data.</text>
</comment>
<evidence type="ECO:0000313" key="3">
    <source>
        <dbReference type="Proteomes" id="UP000286576"/>
    </source>
</evidence>
<sequence>MTSAKPRKNRAPLNLLMGIIGLLAIMAVVPARIMDAPPYTAAPFVLALIVSLSVMFATRKSDEYTLGLWGAGANAAFAVIVAWMLIAPFFEGFYDGLTGNEAGMNFPAEGGSIAAILAFYLVFNTKRLTGAL</sequence>
<keyword evidence="1" id="KW-1133">Transmembrane helix</keyword>
<dbReference type="AlphaFoldDB" id="A0A418NW32"/>
<protein>
    <submittedName>
        <fullName evidence="2">Uncharacterized protein</fullName>
    </submittedName>
</protein>
<dbReference type="Proteomes" id="UP000286576">
    <property type="component" value="Unassembled WGS sequence"/>
</dbReference>
<organism evidence="2 3">
    <name type="scientific">Aurantiacibacter zhengii</name>
    <dbReference type="NCBI Taxonomy" id="2307003"/>
    <lineage>
        <taxon>Bacteria</taxon>
        <taxon>Pseudomonadati</taxon>
        <taxon>Pseudomonadota</taxon>
        <taxon>Alphaproteobacteria</taxon>
        <taxon>Sphingomonadales</taxon>
        <taxon>Erythrobacteraceae</taxon>
        <taxon>Aurantiacibacter</taxon>
    </lineage>
</organism>
<evidence type="ECO:0000313" key="2">
    <source>
        <dbReference type="EMBL" id="RIV88820.1"/>
    </source>
</evidence>
<keyword evidence="1" id="KW-0472">Membrane</keyword>
<dbReference type="OrthoDB" id="7429125at2"/>
<accession>A0A418NW32</accession>
<proteinExistence type="predicted"/>
<dbReference type="RefSeq" id="WP_147366873.1">
    <property type="nucleotide sequence ID" value="NZ_CAWODQ010000001.1"/>
</dbReference>
<dbReference type="EMBL" id="QXFL01000001">
    <property type="protein sequence ID" value="RIV88820.1"/>
    <property type="molecule type" value="Genomic_DNA"/>
</dbReference>
<name>A0A418NW32_9SPHN</name>
<feature type="transmembrane region" description="Helical" evidence="1">
    <location>
        <begin position="64"/>
        <end position="86"/>
    </location>
</feature>
<feature type="transmembrane region" description="Helical" evidence="1">
    <location>
        <begin position="12"/>
        <end position="33"/>
    </location>
</feature>